<dbReference type="PROSITE" id="PS51186">
    <property type="entry name" value="GNAT"/>
    <property type="match status" value="1"/>
</dbReference>
<feature type="signal peptide" evidence="1">
    <location>
        <begin position="1"/>
        <end position="20"/>
    </location>
</feature>
<dbReference type="PANTHER" id="PTHR43617">
    <property type="entry name" value="L-AMINO ACID N-ACETYLTRANSFERASE"/>
    <property type="match status" value="1"/>
</dbReference>
<dbReference type="EMBL" id="BRXW01000219">
    <property type="protein sequence ID" value="GMI14831.1"/>
    <property type="molecule type" value="Genomic_DNA"/>
</dbReference>
<sequence>MTRSFYVLILCLTSISTSNSFNFPFPSLNSKSTKYTYSLVETESEVLELAEFRAGRTVEELVQSQVDKSKGFDASASSRFKSVLEGVGAGLLVGLLLSGLEFGSGSDGNSSGLLVGTLSGSLIGLNNLLGKRIYIMKPSEATNRLIQDYASGINSGIILRNNGNKLKGDRSFAVRDGGKVIGCLDFIYRNPRGTELNFEHIHLKNMMVKENYRRNGIGGKLLDSAFKFVKDEYKVESISLEVDDDNFKAIGLYKKKGFRKPESIGGIKAKGKYGIFFIGRSIMIKK</sequence>
<feature type="chain" id="PRO_5040891857" description="N-acetyltransferase domain-containing protein" evidence="1">
    <location>
        <begin position="21"/>
        <end position="286"/>
    </location>
</feature>
<organism evidence="3 4">
    <name type="scientific">Triparma laevis f. longispina</name>
    <dbReference type="NCBI Taxonomy" id="1714387"/>
    <lineage>
        <taxon>Eukaryota</taxon>
        <taxon>Sar</taxon>
        <taxon>Stramenopiles</taxon>
        <taxon>Ochrophyta</taxon>
        <taxon>Bolidophyceae</taxon>
        <taxon>Parmales</taxon>
        <taxon>Triparmaceae</taxon>
        <taxon>Triparma</taxon>
    </lineage>
</organism>
<keyword evidence="4" id="KW-1185">Reference proteome</keyword>
<protein>
    <recommendedName>
        <fullName evidence="2">N-acetyltransferase domain-containing protein</fullName>
    </recommendedName>
</protein>
<gene>
    <name evidence="3" type="ORF">TrLO_g296</name>
</gene>
<name>A0A9W7FMT3_9STRA</name>
<dbReference type="SUPFAM" id="SSF55729">
    <property type="entry name" value="Acyl-CoA N-acyltransferases (Nat)"/>
    <property type="match status" value="1"/>
</dbReference>
<evidence type="ECO:0000259" key="2">
    <source>
        <dbReference type="PROSITE" id="PS51186"/>
    </source>
</evidence>
<evidence type="ECO:0000313" key="3">
    <source>
        <dbReference type="EMBL" id="GMI14831.1"/>
    </source>
</evidence>
<proteinExistence type="predicted"/>
<evidence type="ECO:0000313" key="4">
    <source>
        <dbReference type="Proteomes" id="UP001165122"/>
    </source>
</evidence>
<dbReference type="InterPro" id="IPR000182">
    <property type="entry name" value="GNAT_dom"/>
</dbReference>
<reference evidence="4" key="1">
    <citation type="journal article" date="2023" name="Commun. Biol.">
        <title>Genome analysis of Parmales, the sister group of diatoms, reveals the evolutionary specialization of diatoms from phago-mixotrophs to photoautotrophs.</title>
        <authorList>
            <person name="Ban H."/>
            <person name="Sato S."/>
            <person name="Yoshikawa S."/>
            <person name="Yamada K."/>
            <person name="Nakamura Y."/>
            <person name="Ichinomiya M."/>
            <person name="Sato N."/>
            <person name="Blanc-Mathieu R."/>
            <person name="Endo H."/>
            <person name="Kuwata A."/>
            <person name="Ogata H."/>
        </authorList>
    </citation>
    <scope>NUCLEOTIDE SEQUENCE [LARGE SCALE GENOMIC DNA]</scope>
    <source>
        <strain evidence="4">NIES 3700</strain>
    </source>
</reference>
<keyword evidence="1" id="KW-0732">Signal</keyword>
<dbReference type="Pfam" id="PF00583">
    <property type="entry name" value="Acetyltransf_1"/>
    <property type="match status" value="1"/>
</dbReference>
<dbReference type="InterPro" id="IPR050276">
    <property type="entry name" value="MshD_Acetyltransferase"/>
</dbReference>
<dbReference type="OrthoDB" id="10039976at2759"/>
<evidence type="ECO:0000256" key="1">
    <source>
        <dbReference type="SAM" id="SignalP"/>
    </source>
</evidence>
<dbReference type="Proteomes" id="UP001165122">
    <property type="component" value="Unassembled WGS sequence"/>
</dbReference>
<dbReference type="GO" id="GO:0016747">
    <property type="term" value="F:acyltransferase activity, transferring groups other than amino-acyl groups"/>
    <property type="evidence" value="ECO:0007669"/>
    <property type="project" value="InterPro"/>
</dbReference>
<dbReference type="Gene3D" id="3.40.630.30">
    <property type="match status" value="1"/>
</dbReference>
<dbReference type="InterPro" id="IPR016181">
    <property type="entry name" value="Acyl_CoA_acyltransferase"/>
</dbReference>
<dbReference type="CDD" id="cd04301">
    <property type="entry name" value="NAT_SF"/>
    <property type="match status" value="1"/>
</dbReference>
<accession>A0A9W7FMT3</accession>
<feature type="domain" description="N-acetyltransferase" evidence="2">
    <location>
        <begin position="131"/>
        <end position="286"/>
    </location>
</feature>
<dbReference type="AlphaFoldDB" id="A0A9W7FMT3"/>
<comment type="caution">
    <text evidence="3">The sequence shown here is derived from an EMBL/GenBank/DDBJ whole genome shotgun (WGS) entry which is preliminary data.</text>
</comment>